<accession>A0A0K3CUY8</accession>
<dbReference type="InterPro" id="IPR036291">
    <property type="entry name" value="NAD(P)-bd_dom_sf"/>
</dbReference>
<evidence type="ECO:0000256" key="2">
    <source>
        <dbReference type="ARBA" id="ARBA00022857"/>
    </source>
</evidence>
<dbReference type="AlphaFoldDB" id="A0A0K3CUY8"/>
<dbReference type="GO" id="GO:0005634">
    <property type="term" value="C:nucleus"/>
    <property type="evidence" value="ECO:0007669"/>
    <property type="project" value="TreeGrafter"/>
</dbReference>
<dbReference type="PANTHER" id="PTHR42748:SF30">
    <property type="entry name" value="NMRA-LIKE DOMAIN-CONTAINING PROTEIN"/>
    <property type="match status" value="1"/>
</dbReference>
<keyword evidence="3" id="KW-0560">Oxidoreductase</keyword>
<dbReference type="OrthoDB" id="9997102at2759"/>
<dbReference type="Proteomes" id="UP000199069">
    <property type="component" value="Unassembled WGS sequence"/>
</dbReference>
<feature type="domain" description="NmrA-like" evidence="4">
    <location>
        <begin position="7"/>
        <end position="257"/>
    </location>
</feature>
<dbReference type="PANTHER" id="PTHR42748">
    <property type="entry name" value="NITROGEN METABOLITE REPRESSION PROTEIN NMRA FAMILY MEMBER"/>
    <property type="match status" value="1"/>
</dbReference>
<dbReference type="Gene3D" id="3.90.25.10">
    <property type="entry name" value="UDP-galactose 4-epimerase, domain 1"/>
    <property type="match status" value="1"/>
</dbReference>
<dbReference type="GO" id="GO:0016491">
    <property type="term" value="F:oxidoreductase activity"/>
    <property type="evidence" value="ECO:0007669"/>
    <property type="project" value="UniProtKB-KW"/>
</dbReference>
<comment type="similarity">
    <text evidence="1">Belongs to the NmrA-type oxidoreductase family.</text>
</comment>
<dbReference type="InterPro" id="IPR008030">
    <property type="entry name" value="NmrA-like"/>
</dbReference>
<name>A0A0K3CUY8_RHOTO</name>
<dbReference type="Proteomes" id="UP000239560">
    <property type="component" value="Unassembled WGS sequence"/>
</dbReference>
<evidence type="ECO:0000313" key="6">
    <source>
        <dbReference type="EMBL" id="PRQ70121.1"/>
    </source>
</evidence>
<dbReference type="SUPFAM" id="SSF51735">
    <property type="entry name" value="NAD(P)-binding Rossmann-fold domains"/>
    <property type="match status" value="1"/>
</dbReference>
<evidence type="ECO:0000313" key="8">
    <source>
        <dbReference type="Proteomes" id="UP000239560"/>
    </source>
</evidence>
<reference evidence="5 7" key="1">
    <citation type="submission" date="2015-07" db="EMBL/GenBank/DDBJ databases">
        <authorList>
            <person name="Cajimat M.N.B."/>
            <person name="Milazzo M.L."/>
            <person name="Fulhorst C.F."/>
        </authorList>
    </citation>
    <scope>NUCLEOTIDE SEQUENCE [LARGE SCALE GENOMIC DNA]</scope>
    <source>
        <strain evidence="5">Single colony</strain>
    </source>
</reference>
<dbReference type="CDD" id="cd05251">
    <property type="entry name" value="NmrA_like_SDR_a"/>
    <property type="match status" value="1"/>
</dbReference>
<sequence length="289" mass="31958">MPAYSPVLIVGATGKQGSAVVRALLAQPNPPQIRALSRKPSSPAARKLKSQGVEVVRGDLTDPQSLEEALVGIRSAFLVTTRPAKGHPAEDAQGLAFIAAAKRANLAFLVFSSVTDATPTIGIPHFETKARIEEGLRESGIEWAVVAPVMFMDNFPTQNNWMLFLALGFFHAVFGSQKLQLVSTNDIGYVAATMLSNPATYSNRRLNLASDVLSTCEIQSTYSRILNQPVWSTWMPSFVIYLIPDAFRRQMRWMREVGSSADVERCRWEFPELQGFEGWLRERVGGKEE</sequence>
<dbReference type="STRING" id="5286.A0A0K3CUY8"/>
<reference evidence="6 8" key="2">
    <citation type="journal article" date="2018" name="Elife">
        <title>Functional genomics of lipid metabolism in the oleaginous yeast Rhodosporidium toruloides.</title>
        <authorList>
            <person name="Coradetti S.T."/>
            <person name="Pinel D."/>
            <person name="Geiselman G."/>
            <person name="Ito M."/>
            <person name="Mondo S."/>
            <person name="Reilly M.C."/>
            <person name="Cheng Y.F."/>
            <person name="Bauer S."/>
            <person name="Grigoriev I."/>
            <person name="Gladden J.M."/>
            <person name="Simmons B.A."/>
            <person name="Brem R."/>
            <person name="Arkin A.P."/>
            <person name="Skerker J.M."/>
        </authorList>
    </citation>
    <scope>NUCLEOTIDE SEQUENCE [LARGE SCALE GENOMIC DNA]</scope>
    <source>
        <strain evidence="6 8">NBRC 0880</strain>
    </source>
</reference>
<keyword evidence="2" id="KW-0521">NADP</keyword>
<dbReference type="EMBL" id="LCTV02000016">
    <property type="protein sequence ID" value="PRQ70121.1"/>
    <property type="molecule type" value="Genomic_DNA"/>
</dbReference>
<dbReference type="Pfam" id="PF05368">
    <property type="entry name" value="NmrA"/>
    <property type="match status" value="1"/>
</dbReference>
<evidence type="ECO:0000256" key="1">
    <source>
        <dbReference type="ARBA" id="ARBA00006328"/>
    </source>
</evidence>
<evidence type="ECO:0000313" key="7">
    <source>
        <dbReference type="Proteomes" id="UP000199069"/>
    </source>
</evidence>
<organism evidence="5 7">
    <name type="scientific">Rhodotorula toruloides</name>
    <name type="common">Yeast</name>
    <name type="synonym">Rhodosporidium toruloides</name>
    <dbReference type="NCBI Taxonomy" id="5286"/>
    <lineage>
        <taxon>Eukaryota</taxon>
        <taxon>Fungi</taxon>
        <taxon>Dikarya</taxon>
        <taxon>Basidiomycota</taxon>
        <taxon>Pucciniomycotina</taxon>
        <taxon>Microbotryomycetes</taxon>
        <taxon>Sporidiobolales</taxon>
        <taxon>Sporidiobolaceae</taxon>
        <taxon>Rhodotorula</taxon>
    </lineage>
</organism>
<protein>
    <submittedName>
        <fullName evidence="5 6">Temperature associated repressor</fullName>
    </submittedName>
</protein>
<proteinExistence type="inferred from homology"/>
<evidence type="ECO:0000256" key="3">
    <source>
        <dbReference type="ARBA" id="ARBA00023002"/>
    </source>
</evidence>
<evidence type="ECO:0000313" key="5">
    <source>
        <dbReference type="EMBL" id="CTR11116.1"/>
    </source>
</evidence>
<dbReference type="EMBL" id="CWKI01000016">
    <property type="protein sequence ID" value="CTR11116.1"/>
    <property type="molecule type" value="Genomic_DNA"/>
</dbReference>
<evidence type="ECO:0000259" key="4">
    <source>
        <dbReference type="Pfam" id="PF05368"/>
    </source>
</evidence>
<dbReference type="Gene3D" id="3.40.50.720">
    <property type="entry name" value="NAD(P)-binding Rossmann-like Domain"/>
    <property type="match status" value="1"/>
</dbReference>
<keyword evidence="7" id="KW-1185">Reference proteome</keyword>
<gene>
    <name evidence="5" type="primary">FGENESH: predicted gene_16.3</name>
    <name evidence="6" type="ORF">AAT19DRAFT_11353</name>
    <name evidence="5" type="ORF">BN2166_0069770</name>
</gene>
<dbReference type="InterPro" id="IPR051164">
    <property type="entry name" value="NmrA-like_oxidored"/>
</dbReference>
<dbReference type="OMA" id="MMASLWA"/>